<accession>A0A8H7ELI4</accession>
<keyword evidence="1" id="KW-0732">Signal</keyword>
<sequence>MNLRPALSVAFLVLLYAVLVASKTFYKLESLAYPKLFVTYNPISERFIAAPSYPENTPWQVFEFRRKGPGYIVYNAHAERYVLLGEDGALTSAERKGTPWYMPKKSDDITTFELFRKRWTVLSESSGEIRLLTSDEVLPEQLFRLVPVPSFKEDPWFL</sequence>
<dbReference type="AlphaFoldDB" id="A0A8H7ELI4"/>
<dbReference type="Proteomes" id="UP000605846">
    <property type="component" value="Unassembled WGS sequence"/>
</dbReference>
<comment type="caution">
    <text evidence="2">The sequence shown here is derived from an EMBL/GenBank/DDBJ whole genome shotgun (WGS) entry which is preliminary data.</text>
</comment>
<evidence type="ECO:0000313" key="3">
    <source>
        <dbReference type="Proteomes" id="UP000605846"/>
    </source>
</evidence>
<feature type="chain" id="PRO_5034933677" evidence="1">
    <location>
        <begin position="23"/>
        <end position="158"/>
    </location>
</feature>
<gene>
    <name evidence="2" type="ORF">EC973_008141</name>
</gene>
<name>A0A8H7ELI4_9FUNG</name>
<proteinExistence type="predicted"/>
<evidence type="ECO:0000313" key="2">
    <source>
        <dbReference type="EMBL" id="KAF7720485.1"/>
    </source>
</evidence>
<protein>
    <submittedName>
        <fullName evidence="2">Uncharacterized protein</fullName>
    </submittedName>
</protein>
<dbReference type="EMBL" id="JABAYA010000674">
    <property type="protein sequence ID" value="KAF7720485.1"/>
    <property type="molecule type" value="Genomic_DNA"/>
</dbReference>
<reference evidence="2" key="1">
    <citation type="submission" date="2020-01" db="EMBL/GenBank/DDBJ databases">
        <title>Genome Sequencing of Three Apophysomyces-Like Fungal Strains Confirms a Novel Fungal Genus in the Mucoromycota with divergent Burkholderia-like Endosymbiotic Bacteria.</title>
        <authorList>
            <person name="Stajich J.E."/>
            <person name="Macias A.M."/>
            <person name="Carter-House D."/>
            <person name="Lovett B."/>
            <person name="Kasson L.R."/>
            <person name="Berry K."/>
            <person name="Grigoriev I."/>
            <person name="Chang Y."/>
            <person name="Spatafora J."/>
            <person name="Kasson M.T."/>
        </authorList>
    </citation>
    <scope>NUCLEOTIDE SEQUENCE</scope>
    <source>
        <strain evidence="2">NRRL A-21654</strain>
    </source>
</reference>
<feature type="signal peptide" evidence="1">
    <location>
        <begin position="1"/>
        <end position="22"/>
    </location>
</feature>
<evidence type="ECO:0000256" key="1">
    <source>
        <dbReference type="SAM" id="SignalP"/>
    </source>
</evidence>
<keyword evidence="3" id="KW-1185">Reference proteome</keyword>
<organism evidence="2 3">
    <name type="scientific">Apophysomyces ossiformis</name>
    <dbReference type="NCBI Taxonomy" id="679940"/>
    <lineage>
        <taxon>Eukaryota</taxon>
        <taxon>Fungi</taxon>
        <taxon>Fungi incertae sedis</taxon>
        <taxon>Mucoromycota</taxon>
        <taxon>Mucoromycotina</taxon>
        <taxon>Mucoromycetes</taxon>
        <taxon>Mucorales</taxon>
        <taxon>Mucorineae</taxon>
        <taxon>Mucoraceae</taxon>
        <taxon>Apophysomyces</taxon>
    </lineage>
</organism>